<feature type="transmembrane region" description="Helical" evidence="6">
    <location>
        <begin position="180"/>
        <end position="197"/>
    </location>
</feature>
<dbReference type="PANTHER" id="PTHR13929">
    <property type="entry name" value="1,4-DIHYDROXY-2-NAPHTHOATE OCTAPRENYLTRANSFERASE"/>
    <property type="match status" value="1"/>
</dbReference>
<accession>A0A2T2WD34</accession>
<reference evidence="7 8" key="1">
    <citation type="journal article" date="2014" name="BMC Genomics">
        <title>Comparison of environmental and isolate Sulfobacillus genomes reveals diverse carbon, sulfur, nitrogen, and hydrogen metabolisms.</title>
        <authorList>
            <person name="Justice N.B."/>
            <person name="Norman A."/>
            <person name="Brown C.T."/>
            <person name="Singh A."/>
            <person name="Thomas B.C."/>
            <person name="Banfield J.F."/>
        </authorList>
    </citation>
    <scope>NUCLEOTIDE SEQUENCE [LARGE SCALE GENOMIC DNA]</scope>
    <source>
        <strain evidence="7">AMDSBA3</strain>
    </source>
</reference>
<feature type="transmembrane region" description="Helical" evidence="6">
    <location>
        <begin position="233"/>
        <end position="266"/>
    </location>
</feature>
<evidence type="ECO:0000313" key="8">
    <source>
        <dbReference type="Proteomes" id="UP000241848"/>
    </source>
</evidence>
<keyword evidence="5 6" id="KW-0472">Membrane</keyword>
<evidence type="ECO:0000256" key="5">
    <source>
        <dbReference type="ARBA" id="ARBA00023136"/>
    </source>
</evidence>
<evidence type="ECO:0000256" key="1">
    <source>
        <dbReference type="ARBA" id="ARBA00004141"/>
    </source>
</evidence>
<dbReference type="GO" id="GO:0004659">
    <property type="term" value="F:prenyltransferase activity"/>
    <property type="evidence" value="ECO:0007669"/>
    <property type="project" value="InterPro"/>
</dbReference>
<evidence type="ECO:0000256" key="2">
    <source>
        <dbReference type="ARBA" id="ARBA00022679"/>
    </source>
</evidence>
<dbReference type="Pfam" id="PF01040">
    <property type="entry name" value="UbiA"/>
    <property type="match status" value="1"/>
</dbReference>
<feature type="transmembrane region" description="Helical" evidence="6">
    <location>
        <begin position="286"/>
        <end position="306"/>
    </location>
</feature>
<feature type="transmembrane region" description="Helical" evidence="6">
    <location>
        <begin position="126"/>
        <end position="143"/>
    </location>
</feature>
<dbReference type="EMBL" id="PXYV01000082">
    <property type="protein sequence ID" value="PSR20155.1"/>
    <property type="molecule type" value="Genomic_DNA"/>
</dbReference>
<dbReference type="PANTHER" id="PTHR13929:SF0">
    <property type="entry name" value="UBIA PRENYLTRANSFERASE DOMAIN-CONTAINING PROTEIN 1"/>
    <property type="match status" value="1"/>
</dbReference>
<sequence length="311" mass="33395">MKMDNVTAKGVLLLMRPVPLAVWSIPTILLGFVVVQHPASNWDWALFWAIIGALVLQGLVTHGLNDLYDWQSGTDQTSPGMISGGSKVLNLHLLSMREIWFLVGAGVIIYGGAAVALASIRGWEVLVWAATGLTGSVLYSLPPMRLSYRPLLGEWVALFPAMVSGVIMGALAASSQWTGGAVWASLWYGTFCVASVMQHHFSDISADWASTPQKRTTPAYWLMGRGRSPQEPVLCYEVLALTIALAASVFCSMLFVPTVGASFAAIAMTGSTRLDGGIGHLTRMDLGIKALVPLTLIAVMLVKLLVAVRIR</sequence>
<comment type="caution">
    <text evidence="7">The sequence shown here is derived from an EMBL/GenBank/DDBJ whole genome shotgun (WGS) entry which is preliminary data.</text>
</comment>
<organism evidence="7 8">
    <name type="scientific">Sulfobacillus acidophilus</name>
    <dbReference type="NCBI Taxonomy" id="53633"/>
    <lineage>
        <taxon>Bacteria</taxon>
        <taxon>Bacillati</taxon>
        <taxon>Bacillota</taxon>
        <taxon>Clostridia</taxon>
        <taxon>Eubacteriales</taxon>
        <taxon>Clostridiales Family XVII. Incertae Sedis</taxon>
        <taxon>Sulfobacillus</taxon>
    </lineage>
</organism>
<comment type="subcellular location">
    <subcellularLocation>
        <location evidence="1">Membrane</location>
        <topology evidence="1">Multi-pass membrane protein</topology>
    </subcellularLocation>
</comment>
<feature type="transmembrane region" description="Helical" evidence="6">
    <location>
        <begin position="20"/>
        <end position="39"/>
    </location>
</feature>
<dbReference type="InterPro" id="IPR026046">
    <property type="entry name" value="UBIAD1"/>
</dbReference>
<evidence type="ECO:0000256" key="3">
    <source>
        <dbReference type="ARBA" id="ARBA00022692"/>
    </source>
</evidence>
<evidence type="ECO:0008006" key="9">
    <source>
        <dbReference type="Google" id="ProtNLM"/>
    </source>
</evidence>
<gene>
    <name evidence="7" type="ORF">C7B45_16290</name>
</gene>
<dbReference type="InterPro" id="IPR000537">
    <property type="entry name" value="UbiA_prenyltransferase"/>
</dbReference>
<feature type="transmembrane region" description="Helical" evidence="6">
    <location>
        <begin position="155"/>
        <end position="174"/>
    </location>
</feature>
<keyword evidence="3 6" id="KW-0812">Transmembrane</keyword>
<dbReference type="GO" id="GO:0009234">
    <property type="term" value="P:menaquinone biosynthetic process"/>
    <property type="evidence" value="ECO:0007669"/>
    <property type="project" value="TreeGrafter"/>
</dbReference>
<dbReference type="Proteomes" id="UP000241848">
    <property type="component" value="Unassembled WGS sequence"/>
</dbReference>
<dbReference type="CDD" id="cd13962">
    <property type="entry name" value="PT_UbiA_UBIAD1"/>
    <property type="match status" value="1"/>
</dbReference>
<keyword evidence="2" id="KW-0808">Transferase</keyword>
<evidence type="ECO:0000313" key="7">
    <source>
        <dbReference type="EMBL" id="PSR20155.1"/>
    </source>
</evidence>
<keyword evidence="4 6" id="KW-1133">Transmembrane helix</keyword>
<feature type="transmembrane region" description="Helical" evidence="6">
    <location>
        <begin position="99"/>
        <end position="120"/>
    </location>
</feature>
<dbReference type="AlphaFoldDB" id="A0A2T2WD34"/>
<protein>
    <recommendedName>
        <fullName evidence="9">Prenyltransferase</fullName>
    </recommendedName>
</protein>
<evidence type="ECO:0000256" key="6">
    <source>
        <dbReference type="SAM" id="Phobius"/>
    </source>
</evidence>
<dbReference type="GO" id="GO:0016020">
    <property type="term" value="C:membrane"/>
    <property type="evidence" value="ECO:0007669"/>
    <property type="project" value="UniProtKB-SubCell"/>
</dbReference>
<evidence type="ECO:0000256" key="4">
    <source>
        <dbReference type="ARBA" id="ARBA00022989"/>
    </source>
</evidence>
<proteinExistence type="predicted"/>
<feature type="transmembrane region" description="Helical" evidence="6">
    <location>
        <begin position="45"/>
        <end position="64"/>
    </location>
</feature>
<name>A0A2T2WD34_9FIRM</name>
<dbReference type="GO" id="GO:0042371">
    <property type="term" value="P:vitamin K biosynthetic process"/>
    <property type="evidence" value="ECO:0007669"/>
    <property type="project" value="TreeGrafter"/>
</dbReference>